<dbReference type="KEGG" id="jre:118348600"/>
<dbReference type="PANTHER" id="PTHR33116">
    <property type="entry name" value="REVERSE TRANSCRIPTASE ZINC-BINDING DOMAIN-CONTAINING PROTEIN-RELATED-RELATED"/>
    <property type="match status" value="1"/>
</dbReference>
<accession>A0A6P9EE58</accession>
<dbReference type="PANTHER" id="PTHR33116:SF80">
    <property type="entry name" value="REVERSE TRANSCRIPTASE ZINC-BINDING DOMAIN-CONTAINING PROTEIN"/>
    <property type="match status" value="1"/>
</dbReference>
<evidence type="ECO:0000313" key="2">
    <source>
        <dbReference type="Proteomes" id="UP000235220"/>
    </source>
</evidence>
<proteinExistence type="predicted"/>
<evidence type="ECO:0000259" key="1">
    <source>
        <dbReference type="PROSITE" id="PS50878"/>
    </source>
</evidence>
<dbReference type="GeneID" id="118348600"/>
<evidence type="ECO:0000313" key="3">
    <source>
        <dbReference type="RefSeq" id="XP_035546530.1"/>
    </source>
</evidence>
<dbReference type="Proteomes" id="UP000235220">
    <property type="component" value="Chromosome 6"/>
</dbReference>
<dbReference type="RefSeq" id="XP_035546530.1">
    <property type="nucleotide sequence ID" value="XM_035690637.1"/>
</dbReference>
<dbReference type="PROSITE" id="PS50878">
    <property type="entry name" value="RT_POL"/>
    <property type="match status" value="1"/>
</dbReference>
<gene>
    <name evidence="3" type="primary">LOC118348600</name>
</gene>
<name>A0A6P9EE58_JUGRE</name>
<organism evidence="2 3">
    <name type="scientific">Juglans regia</name>
    <name type="common">English walnut</name>
    <dbReference type="NCBI Taxonomy" id="51240"/>
    <lineage>
        <taxon>Eukaryota</taxon>
        <taxon>Viridiplantae</taxon>
        <taxon>Streptophyta</taxon>
        <taxon>Embryophyta</taxon>
        <taxon>Tracheophyta</taxon>
        <taxon>Spermatophyta</taxon>
        <taxon>Magnoliopsida</taxon>
        <taxon>eudicotyledons</taxon>
        <taxon>Gunneridae</taxon>
        <taxon>Pentapetalae</taxon>
        <taxon>rosids</taxon>
        <taxon>fabids</taxon>
        <taxon>Fagales</taxon>
        <taxon>Juglandaceae</taxon>
        <taxon>Juglans</taxon>
    </lineage>
</organism>
<protein>
    <submittedName>
        <fullName evidence="3">Uncharacterized protein LOC118348600</fullName>
    </submittedName>
</protein>
<feature type="domain" description="Reverse transcriptase" evidence="1">
    <location>
        <begin position="1"/>
        <end position="174"/>
    </location>
</feature>
<reference evidence="3" key="1">
    <citation type="submission" date="2025-08" db="UniProtKB">
        <authorList>
            <consortium name="RefSeq"/>
        </authorList>
    </citation>
    <scope>IDENTIFICATION</scope>
    <source>
        <tissue evidence="3">Leaves</tissue>
    </source>
</reference>
<dbReference type="InterPro" id="IPR000477">
    <property type="entry name" value="RT_dom"/>
</dbReference>
<dbReference type="Pfam" id="PF00078">
    <property type="entry name" value="RVT_1"/>
    <property type="match status" value="1"/>
</dbReference>
<keyword evidence="2" id="KW-1185">Reference proteome</keyword>
<dbReference type="OrthoDB" id="1750433at2759"/>
<dbReference type="AlphaFoldDB" id="A0A6P9EE58"/>
<sequence>MAKAYDSVDWNFFIHVMEAAGFSSLVCNLVRRCISSPWFSVVMNGVPISGRGLQPGDLISPYLFIMVEEILSRLLKKKFHEGKIVVFSQPKDSSLVSHLLYADDIVISNGNKASLRSISQTPELYESWSGQRVSKEKSSIIFSKHIPISRRRSVLRLTGFTEGTLPFKYLGVPMVPKSIICSINKSMSNFFWGYKDGRPKKYWRSRDSTCKPVQEGGIGLRNLMVVEKALHMKLAWKLLTKQSLWSNFFKAKYVRKNRISLIDGSKVSSFWKSILKCLLGIVNNSKWKSFNNALCVDDRIRRTAPIGHGSRTAAEFFGSSSWSEVGPSAGFIKSGTGNGFKYGCKMDQKRLLP</sequence>
<dbReference type="InParanoid" id="A0A6P9EE58"/>